<keyword evidence="10" id="KW-0325">Glycoprotein</keyword>
<evidence type="ECO:0000313" key="16">
    <source>
        <dbReference type="EMBL" id="PFX18041.1"/>
    </source>
</evidence>
<dbReference type="SUPFAM" id="SSF82895">
    <property type="entry name" value="TSP-1 type 1 repeat"/>
    <property type="match status" value="1"/>
</dbReference>
<protein>
    <submittedName>
        <fullName evidence="16">Hemicentin-1</fullName>
    </submittedName>
</protein>
<dbReference type="FunFam" id="2.60.40.10:FF:000032">
    <property type="entry name" value="palladin isoform X1"/>
    <property type="match status" value="3"/>
</dbReference>
<dbReference type="InterPro" id="IPR001190">
    <property type="entry name" value="SRCR"/>
</dbReference>
<evidence type="ECO:0000256" key="7">
    <source>
        <dbReference type="ARBA" id="ARBA00022989"/>
    </source>
</evidence>
<evidence type="ECO:0000256" key="11">
    <source>
        <dbReference type="ARBA" id="ARBA00023319"/>
    </source>
</evidence>
<dbReference type="PANTHER" id="PTHR10075:SF14">
    <property type="entry name" value="CELL ADHESION MOLECULE DSCAM2-RELATED"/>
    <property type="match status" value="1"/>
</dbReference>
<evidence type="ECO:0000256" key="9">
    <source>
        <dbReference type="ARBA" id="ARBA00023157"/>
    </source>
</evidence>
<dbReference type="GO" id="GO:0046872">
    <property type="term" value="F:metal ion binding"/>
    <property type="evidence" value="ECO:0007669"/>
    <property type="project" value="UniProtKB-KW"/>
</dbReference>
<feature type="disulfide bond" evidence="12">
    <location>
        <begin position="695"/>
        <end position="705"/>
    </location>
</feature>
<dbReference type="SUPFAM" id="SSF48726">
    <property type="entry name" value="Immunoglobulin"/>
    <property type="match status" value="5"/>
</dbReference>
<dbReference type="InterPro" id="IPR036179">
    <property type="entry name" value="Ig-like_dom_sf"/>
</dbReference>
<dbReference type="SUPFAM" id="SSF56487">
    <property type="entry name" value="SRCR-like"/>
    <property type="match status" value="2"/>
</dbReference>
<dbReference type="Pfam" id="PF13927">
    <property type="entry name" value="Ig_3"/>
    <property type="match status" value="2"/>
</dbReference>
<dbReference type="Pfam" id="PF13613">
    <property type="entry name" value="HTH_Tnp_4"/>
    <property type="match status" value="1"/>
</dbReference>
<evidence type="ECO:0000256" key="1">
    <source>
        <dbReference type="ARBA" id="ARBA00001968"/>
    </source>
</evidence>
<dbReference type="FunFam" id="2.20.100.10:FF:000001">
    <property type="entry name" value="semaphorin-5A isoform X1"/>
    <property type="match status" value="1"/>
</dbReference>
<dbReference type="InterPro" id="IPR027805">
    <property type="entry name" value="Transposase_HTH_dom"/>
</dbReference>
<organism evidence="16 17">
    <name type="scientific">Stylophora pistillata</name>
    <name type="common">Smooth cauliflower coral</name>
    <dbReference type="NCBI Taxonomy" id="50429"/>
    <lineage>
        <taxon>Eukaryota</taxon>
        <taxon>Metazoa</taxon>
        <taxon>Cnidaria</taxon>
        <taxon>Anthozoa</taxon>
        <taxon>Hexacorallia</taxon>
        <taxon>Scleractinia</taxon>
        <taxon>Astrocoeniina</taxon>
        <taxon>Pocilloporidae</taxon>
        <taxon>Stylophora</taxon>
    </lineage>
</organism>
<dbReference type="FunFam" id="3.10.250.10:FF:000016">
    <property type="entry name" value="Scavenger receptor cysteine-rich protein type 12"/>
    <property type="match status" value="1"/>
</dbReference>
<dbReference type="Gene3D" id="3.10.250.10">
    <property type="entry name" value="SRCR-like domain"/>
    <property type="match status" value="2"/>
</dbReference>
<feature type="region of interest" description="Disordered" evidence="13">
    <location>
        <begin position="999"/>
        <end position="1037"/>
    </location>
</feature>
<keyword evidence="9 12" id="KW-1015">Disulfide bond</keyword>
<keyword evidence="8" id="KW-0472">Membrane</keyword>
<dbReference type="InterPro" id="IPR013151">
    <property type="entry name" value="Immunoglobulin_dom"/>
</dbReference>
<proteinExistence type="predicted"/>
<keyword evidence="5" id="KW-0732">Signal</keyword>
<evidence type="ECO:0000256" key="2">
    <source>
        <dbReference type="ARBA" id="ARBA00004167"/>
    </source>
</evidence>
<dbReference type="InterPro" id="IPR000884">
    <property type="entry name" value="TSP1_rpt"/>
</dbReference>
<accession>A0A2B4RK97</accession>
<dbReference type="InterPro" id="IPR013098">
    <property type="entry name" value="Ig_I-set"/>
</dbReference>
<comment type="cofactor">
    <cofactor evidence="1">
        <name>a divalent metal cation</name>
        <dbReference type="ChEBI" id="CHEBI:60240"/>
    </cofactor>
</comment>
<name>A0A2B4RK97_STYPI</name>
<dbReference type="Proteomes" id="UP000225706">
    <property type="component" value="Unassembled WGS sequence"/>
</dbReference>
<feature type="domain" description="Ig-like" evidence="15">
    <location>
        <begin position="312"/>
        <end position="388"/>
    </location>
</feature>
<feature type="domain" description="SRCR" evidence="14">
    <location>
        <begin position="535"/>
        <end position="577"/>
    </location>
</feature>
<evidence type="ECO:0000256" key="4">
    <source>
        <dbReference type="ARBA" id="ARBA00022723"/>
    </source>
</evidence>
<feature type="domain" description="Ig-like" evidence="15">
    <location>
        <begin position="393"/>
        <end position="472"/>
    </location>
</feature>
<dbReference type="PANTHER" id="PTHR10075">
    <property type="entry name" value="BASIGIN RELATED"/>
    <property type="match status" value="1"/>
</dbReference>
<comment type="caution">
    <text evidence="16">The sequence shown here is derived from an EMBL/GenBank/DDBJ whole genome shotgun (WGS) entry which is preliminary data.</text>
</comment>
<feature type="domain" description="Ig-like" evidence="15">
    <location>
        <begin position="913"/>
        <end position="999"/>
    </location>
</feature>
<gene>
    <name evidence="16" type="primary">HMCN1</name>
    <name evidence="16" type="ORF">AWC38_SpisGene17615</name>
</gene>
<comment type="subcellular location">
    <subcellularLocation>
        <location evidence="2">Membrane</location>
        <topology evidence="2">Single-pass membrane protein</topology>
    </subcellularLocation>
</comment>
<dbReference type="EMBL" id="LSMT01000434">
    <property type="protein sequence ID" value="PFX18041.1"/>
    <property type="molecule type" value="Genomic_DNA"/>
</dbReference>
<dbReference type="Gene3D" id="2.60.40.10">
    <property type="entry name" value="Immunoglobulins"/>
    <property type="match status" value="5"/>
</dbReference>
<keyword evidence="3" id="KW-0812">Transmembrane</keyword>
<dbReference type="PRINTS" id="PR01705">
    <property type="entry name" value="TSP1REPEAT"/>
</dbReference>
<dbReference type="SMART" id="SM00202">
    <property type="entry name" value="SR"/>
    <property type="match status" value="1"/>
</dbReference>
<keyword evidence="4" id="KW-0479">Metal-binding</keyword>
<dbReference type="PRINTS" id="PR00258">
    <property type="entry name" value="SPERACTRCPTR"/>
</dbReference>
<dbReference type="InterPro" id="IPR007110">
    <property type="entry name" value="Ig-like_dom"/>
</dbReference>
<evidence type="ECO:0000256" key="8">
    <source>
        <dbReference type="ARBA" id="ARBA00023136"/>
    </source>
</evidence>
<evidence type="ECO:0000313" key="17">
    <source>
        <dbReference type="Proteomes" id="UP000225706"/>
    </source>
</evidence>
<keyword evidence="7" id="KW-1133">Transmembrane helix</keyword>
<keyword evidence="6" id="KW-0677">Repeat</keyword>
<dbReference type="InterPro" id="IPR027806">
    <property type="entry name" value="HARBI1_dom"/>
</dbReference>
<dbReference type="InterPro" id="IPR036383">
    <property type="entry name" value="TSP1_rpt_sf"/>
</dbReference>
<evidence type="ECO:0000256" key="6">
    <source>
        <dbReference type="ARBA" id="ARBA00022737"/>
    </source>
</evidence>
<dbReference type="Pfam" id="PF00530">
    <property type="entry name" value="SRCR"/>
    <property type="match status" value="1"/>
</dbReference>
<dbReference type="Pfam" id="PF07679">
    <property type="entry name" value="I-set"/>
    <property type="match status" value="1"/>
</dbReference>
<evidence type="ECO:0000256" key="5">
    <source>
        <dbReference type="ARBA" id="ARBA00022729"/>
    </source>
</evidence>
<dbReference type="GO" id="GO:0016020">
    <property type="term" value="C:membrane"/>
    <property type="evidence" value="ECO:0007669"/>
    <property type="project" value="UniProtKB-SubCell"/>
</dbReference>
<dbReference type="PROSITE" id="PS50835">
    <property type="entry name" value="IG_LIKE"/>
    <property type="match status" value="5"/>
</dbReference>
<dbReference type="SMART" id="SM00409">
    <property type="entry name" value="IG"/>
    <property type="match status" value="5"/>
</dbReference>
<dbReference type="InterPro" id="IPR003598">
    <property type="entry name" value="Ig_sub2"/>
</dbReference>
<dbReference type="PROSITE" id="PS50092">
    <property type="entry name" value="TSP1"/>
    <property type="match status" value="1"/>
</dbReference>
<dbReference type="CDD" id="cd00096">
    <property type="entry name" value="Ig"/>
    <property type="match status" value="1"/>
</dbReference>
<dbReference type="Pfam" id="PF00047">
    <property type="entry name" value="ig"/>
    <property type="match status" value="1"/>
</dbReference>
<evidence type="ECO:0000256" key="13">
    <source>
        <dbReference type="SAM" id="MobiDB-lite"/>
    </source>
</evidence>
<evidence type="ECO:0000256" key="10">
    <source>
        <dbReference type="ARBA" id="ARBA00023180"/>
    </source>
</evidence>
<evidence type="ECO:0000259" key="15">
    <source>
        <dbReference type="PROSITE" id="PS50835"/>
    </source>
</evidence>
<feature type="compositionally biased region" description="Acidic residues" evidence="13">
    <location>
        <begin position="1007"/>
        <end position="1022"/>
    </location>
</feature>
<comment type="caution">
    <text evidence="12">Lacks conserved residue(s) required for the propagation of feature annotation.</text>
</comment>
<dbReference type="InterPro" id="IPR036772">
    <property type="entry name" value="SRCR-like_dom_sf"/>
</dbReference>
<feature type="domain" description="Ig-like" evidence="15">
    <location>
        <begin position="817"/>
        <end position="906"/>
    </location>
</feature>
<dbReference type="InterPro" id="IPR003599">
    <property type="entry name" value="Ig_sub"/>
</dbReference>
<sequence length="1037" mass="116829">MLLVSRVENADMFALYFLGKPSSIYDKDNPDWAPSQKLGYDCNKVKESSQERYNRAQERVEKRRRSEGAIALMELSKAAMEETMDAGVTVEELNCKACQTDITSEYFTELIQNEETLKKENAALKEQLKQNSLSQDSFEEDNDKVLFYTGLPNWTLVLCIFNFVKDLLQSKGVLSPFQKFLVTMIRLRLNLSGRDLGYRFGGISDSTVSRTFLHVVDVLYQRLKPLIIWPNRDVLRKTLPMDFRKYCPNCVVIIDCFEIFLDRPLNPLARAQTFSSYKHHNTVKYLIGCMAWSSWSGGCKECGQSRRRVGPPEMNSLRVKSVKLNLTLQVKCHVKGFPTPEVNWTKDGKLLDTKNMLKLNQVSYEDAGQYTCSAKNSEGKMEAAFQITVTGPPEINPQLKNQSVTYNSPLQLNCSVSGFPKPEVLWTKGGEDLGKGNTLIIHQVRFKDSGRYTCSAKNREGSKKSTFWIRVTGIDGGWSEWNSWSICTKPVRGIQTRGRECTNPEPAYGGKHCDGTRALLRECSNTSICHEEFPLRFKTKKNPSVGGMEIYTNSSWQKLCTSQWDEADFNSTCMAMGYHKNGVYANETWYAERENVSETSIYQSCTIPTTCEKNLAKKQQFCKVPVRLNGANVEYGGRVEVFYKGKWAKICRKGWDFDDVKVICRQLGFEEALAEFISSDVKDEGIPFVMSDVSCKGDEPELASCARVDGKLNISRQCLSDGKSSQALCQPMNKKVLDKQELFFDIGSNGELRCSIHNETSYAGWTINGQRANSTSQRIRTKETGELFIYKVQLSDAGLYECYKLEYVQFYIVYVNAKFTENTLDNQTLTADTSGIISCSAEGEPSPQISWSKKGGNSLDPRRFTQVSNGGLHISPVKPEDNGIFICTMKQTKGANRVTSNDKNILVTVIISPQITKPPIDQSVTEGHSVNFICRASGVPTPTLVWIFSNGDFPSDISQTDHDGESLLELPSVTKEMKGTYKCEAKNEAKTTSSSATLRVYGKFNDNDNDDYDFDDNDDENKGDDNMEKGTHMKIKP</sequence>
<reference evidence="17" key="1">
    <citation type="journal article" date="2017" name="bioRxiv">
        <title>Comparative analysis of the genomes of Stylophora pistillata and Acropora digitifera provides evidence for extensive differences between species of corals.</title>
        <authorList>
            <person name="Voolstra C.R."/>
            <person name="Li Y."/>
            <person name="Liew Y.J."/>
            <person name="Baumgarten S."/>
            <person name="Zoccola D."/>
            <person name="Flot J.-F."/>
            <person name="Tambutte S."/>
            <person name="Allemand D."/>
            <person name="Aranda M."/>
        </authorList>
    </citation>
    <scope>NUCLEOTIDE SEQUENCE [LARGE SCALE GENOMIC DNA]</scope>
</reference>
<dbReference type="PROSITE" id="PS50287">
    <property type="entry name" value="SRCR_2"/>
    <property type="match status" value="2"/>
</dbReference>
<keyword evidence="17" id="KW-1185">Reference proteome</keyword>
<evidence type="ECO:0000256" key="12">
    <source>
        <dbReference type="PROSITE-ProRule" id="PRU00196"/>
    </source>
</evidence>
<dbReference type="AlphaFoldDB" id="A0A2B4RK97"/>
<evidence type="ECO:0000259" key="14">
    <source>
        <dbReference type="PROSITE" id="PS50287"/>
    </source>
</evidence>
<dbReference type="SMART" id="SM00408">
    <property type="entry name" value="IGc2"/>
    <property type="match status" value="5"/>
</dbReference>
<dbReference type="Pfam" id="PF13359">
    <property type="entry name" value="DDE_Tnp_4"/>
    <property type="match status" value="1"/>
</dbReference>
<dbReference type="InterPro" id="IPR013783">
    <property type="entry name" value="Ig-like_fold"/>
</dbReference>
<feature type="domain" description="Ig-like" evidence="15">
    <location>
        <begin position="731"/>
        <end position="802"/>
    </location>
</feature>
<keyword evidence="11" id="KW-0393">Immunoglobulin domain</keyword>
<feature type="domain" description="SRCR" evidence="14">
    <location>
        <begin position="626"/>
        <end position="730"/>
    </location>
</feature>
<dbReference type="Gene3D" id="2.20.100.10">
    <property type="entry name" value="Thrombospondin type-1 (TSP1) repeat"/>
    <property type="match status" value="1"/>
</dbReference>
<dbReference type="OrthoDB" id="5965464at2759"/>
<evidence type="ECO:0000256" key="3">
    <source>
        <dbReference type="ARBA" id="ARBA00022692"/>
    </source>
</evidence>